<feature type="region of interest" description="Disordered" evidence="1">
    <location>
        <begin position="89"/>
        <end position="120"/>
    </location>
</feature>
<dbReference type="EMBL" id="JBJYXY010000001">
    <property type="protein sequence ID" value="MFN2974953.1"/>
    <property type="molecule type" value="Genomic_DNA"/>
</dbReference>
<comment type="caution">
    <text evidence="2">The sequence shown here is derived from an EMBL/GenBank/DDBJ whole genome shotgun (WGS) entry which is preliminary data.</text>
</comment>
<evidence type="ECO:0000313" key="3">
    <source>
        <dbReference type="Proteomes" id="UP001634747"/>
    </source>
</evidence>
<organism evidence="2 3">
    <name type="scientific">Terriglobus aquaticus</name>
    <dbReference type="NCBI Taxonomy" id="940139"/>
    <lineage>
        <taxon>Bacteria</taxon>
        <taxon>Pseudomonadati</taxon>
        <taxon>Acidobacteriota</taxon>
        <taxon>Terriglobia</taxon>
        <taxon>Terriglobales</taxon>
        <taxon>Acidobacteriaceae</taxon>
        <taxon>Terriglobus</taxon>
    </lineage>
</organism>
<feature type="compositionally biased region" description="Basic and acidic residues" evidence="1">
    <location>
        <begin position="95"/>
        <end position="105"/>
    </location>
</feature>
<reference evidence="2 3" key="1">
    <citation type="submission" date="2024-12" db="EMBL/GenBank/DDBJ databases">
        <authorList>
            <person name="Lee Y."/>
        </authorList>
    </citation>
    <scope>NUCLEOTIDE SEQUENCE [LARGE SCALE GENOMIC DNA]</scope>
    <source>
        <strain evidence="2 3">03SUJ4</strain>
    </source>
</reference>
<evidence type="ECO:0000313" key="2">
    <source>
        <dbReference type="EMBL" id="MFN2974953.1"/>
    </source>
</evidence>
<sequence>MDRKTFYEWIGERCYVSLRVAGNVARLWISYERFCLQAGVTAEKLAFTQAIATEFSVNGGLAAGVCLLVDSTAFGKAYPEQWRQSAVTTHRLRRKAQDSPIDHPGIESPALGRSVRMEAA</sequence>
<dbReference type="RefSeq" id="WP_263413502.1">
    <property type="nucleotide sequence ID" value="NZ_BAABBH010000001.1"/>
</dbReference>
<name>A0ABW9KHE3_9BACT</name>
<dbReference type="Proteomes" id="UP001634747">
    <property type="component" value="Unassembled WGS sequence"/>
</dbReference>
<protein>
    <submittedName>
        <fullName evidence="2">Uncharacterized protein</fullName>
    </submittedName>
</protein>
<proteinExistence type="predicted"/>
<evidence type="ECO:0000256" key="1">
    <source>
        <dbReference type="SAM" id="MobiDB-lite"/>
    </source>
</evidence>
<accession>A0ABW9KHE3</accession>
<gene>
    <name evidence="2" type="ORF">ACK2TP_04190</name>
</gene>
<keyword evidence="3" id="KW-1185">Reference proteome</keyword>